<feature type="non-terminal residue" evidence="1">
    <location>
        <position position="1"/>
    </location>
</feature>
<evidence type="ECO:0000313" key="2">
    <source>
        <dbReference type="Proteomes" id="UP000789920"/>
    </source>
</evidence>
<name>A0ACA9P8M7_9GLOM</name>
<reference evidence="1" key="1">
    <citation type="submission" date="2021-06" db="EMBL/GenBank/DDBJ databases">
        <authorList>
            <person name="Kallberg Y."/>
            <person name="Tangrot J."/>
            <person name="Rosling A."/>
        </authorList>
    </citation>
    <scope>NUCLEOTIDE SEQUENCE</scope>
    <source>
        <strain evidence="1">MA461A</strain>
    </source>
</reference>
<dbReference type="EMBL" id="CAJVQC010019025">
    <property type="protein sequence ID" value="CAG8697830.1"/>
    <property type="molecule type" value="Genomic_DNA"/>
</dbReference>
<comment type="caution">
    <text evidence="1">The sequence shown here is derived from an EMBL/GenBank/DDBJ whole genome shotgun (WGS) entry which is preliminary data.</text>
</comment>
<keyword evidence="2" id="KW-1185">Reference proteome</keyword>
<dbReference type="Proteomes" id="UP000789920">
    <property type="component" value="Unassembled WGS sequence"/>
</dbReference>
<protein>
    <submittedName>
        <fullName evidence="1">11321_t:CDS:1</fullName>
    </submittedName>
</protein>
<gene>
    <name evidence="1" type="ORF">RPERSI_LOCUS9873</name>
</gene>
<sequence>NHPLARLWNISDADVPEWLESERNLVAIDDILRPILEDDSFISSFGGTYIDIFSELIIVNTVDFSKVNELLALPQIKPYKKLLYFREANNSMSQLKHNFREISYLARFLNAVERFHPAIFYVNEEPLSVPQTIIRPRSGVVGNYDSALGDSGGSVVSFVSPQDLNLVVLHGKHSNGGGGVSASQSIDTIFNDLEKSNIRYLNELILYLGDS</sequence>
<accession>A0ACA9P8M7</accession>
<organism evidence="1 2">
    <name type="scientific">Racocetra persica</name>
    <dbReference type="NCBI Taxonomy" id="160502"/>
    <lineage>
        <taxon>Eukaryota</taxon>
        <taxon>Fungi</taxon>
        <taxon>Fungi incertae sedis</taxon>
        <taxon>Mucoromycota</taxon>
        <taxon>Glomeromycotina</taxon>
        <taxon>Glomeromycetes</taxon>
        <taxon>Diversisporales</taxon>
        <taxon>Gigasporaceae</taxon>
        <taxon>Racocetra</taxon>
    </lineage>
</organism>
<evidence type="ECO:0000313" key="1">
    <source>
        <dbReference type="EMBL" id="CAG8697830.1"/>
    </source>
</evidence>
<proteinExistence type="predicted"/>